<keyword evidence="3" id="KW-0600">Photoreceptor protein</keyword>
<keyword evidence="5 14" id="KW-0812">Transmembrane</keyword>
<dbReference type="Gene3D" id="1.20.1070.10">
    <property type="entry name" value="Rhodopsin 7-helix transmembrane proteins"/>
    <property type="match status" value="1"/>
</dbReference>
<dbReference type="PRINTS" id="PR01788">
    <property type="entry name" value="PROSTANOIDR"/>
</dbReference>
<evidence type="ECO:0000256" key="3">
    <source>
        <dbReference type="ARBA" id="ARBA00022543"/>
    </source>
</evidence>
<accession>A0A3N0YCY4</accession>
<keyword evidence="10 15" id="KW-0472">Membrane</keyword>
<dbReference type="PRINTS" id="PR00237">
    <property type="entry name" value="GPCRRHODOPSN"/>
</dbReference>
<dbReference type="FunFam" id="1.20.1070.10:FF:000613">
    <property type="entry name" value="Parietopsin"/>
    <property type="match status" value="1"/>
</dbReference>
<evidence type="ECO:0000256" key="12">
    <source>
        <dbReference type="ARBA" id="ARBA00023180"/>
    </source>
</evidence>
<evidence type="ECO:0000256" key="7">
    <source>
        <dbReference type="ARBA" id="ARBA00022989"/>
    </source>
</evidence>
<dbReference type="SUPFAM" id="SSF81321">
    <property type="entry name" value="Family A G protein-coupled receptor-like"/>
    <property type="match status" value="1"/>
</dbReference>
<evidence type="ECO:0000256" key="4">
    <source>
        <dbReference type="ARBA" id="ARBA00022606"/>
    </source>
</evidence>
<evidence type="ECO:0000256" key="1">
    <source>
        <dbReference type="ARBA" id="ARBA00004651"/>
    </source>
</evidence>
<evidence type="ECO:0000256" key="5">
    <source>
        <dbReference type="ARBA" id="ARBA00022692"/>
    </source>
</evidence>
<evidence type="ECO:0000313" key="18">
    <source>
        <dbReference type="Proteomes" id="UP000281406"/>
    </source>
</evidence>
<dbReference type="PROSITE" id="PS00238">
    <property type="entry name" value="OPSIN"/>
    <property type="match status" value="1"/>
</dbReference>
<keyword evidence="13 14" id="KW-0807">Transducer</keyword>
<evidence type="ECO:0000256" key="2">
    <source>
        <dbReference type="ARBA" id="ARBA00022475"/>
    </source>
</evidence>
<name>A0A3N0YCY4_ANAGA</name>
<keyword evidence="18" id="KW-1185">Reference proteome</keyword>
<comment type="caution">
    <text evidence="17">The sequence shown here is derived from an EMBL/GenBank/DDBJ whole genome shotgun (WGS) entry which is preliminary data.</text>
</comment>
<keyword evidence="4" id="KW-0716">Sensory transduction</keyword>
<evidence type="ECO:0000256" key="10">
    <source>
        <dbReference type="ARBA" id="ARBA00023136"/>
    </source>
</evidence>
<dbReference type="PANTHER" id="PTHR24240">
    <property type="entry name" value="OPSIN"/>
    <property type="match status" value="1"/>
</dbReference>
<organism evidence="17 18">
    <name type="scientific">Anabarilius grahami</name>
    <name type="common">Kanglang fish</name>
    <name type="synonym">Barilius grahami</name>
    <dbReference type="NCBI Taxonomy" id="495550"/>
    <lineage>
        <taxon>Eukaryota</taxon>
        <taxon>Metazoa</taxon>
        <taxon>Chordata</taxon>
        <taxon>Craniata</taxon>
        <taxon>Vertebrata</taxon>
        <taxon>Euteleostomi</taxon>
        <taxon>Actinopterygii</taxon>
        <taxon>Neopterygii</taxon>
        <taxon>Teleostei</taxon>
        <taxon>Ostariophysi</taxon>
        <taxon>Cypriniformes</taxon>
        <taxon>Xenocyprididae</taxon>
        <taxon>Xenocypridinae</taxon>
        <taxon>Xenocypridinae incertae sedis</taxon>
        <taxon>Anabarilius</taxon>
    </lineage>
</organism>
<dbReference type="GO" id="GO:0009881">
    <property type="term" value="F:photoreceptor activity"/>
    <property type="evidence" value="ECO:0007669"/>
    <property type="project" value="UniProtKB-KW"/>
</dbReference>
<feature type="transmembrane region" description="Helical" evidence="15">
    <location>
        <begin position="61"/>
        <end position="82"/>
    </location>
</feature>
<evidence type="ECO:0000256" key="14">
    <source>
        <dbReference type="RuleBase" id="RU000688"/>
    </source>
</evidence>
<feature type="transmembrane region" description="Helical" evidence="15">
    <location>
        <begin position="143"/>
        <end position="164"/>
    </location>
</feature>
<proteinExistence type="inferred from homology"/>
<reference evidence="17 18" key="1">
    <citation type="submission" date="2018-10" db="EMBL/GenBank/DDBJ databases">
        <title>Genome assembly for a Yunnan-Guizhou Plateau 3E fish, Anabarilius grahami (Regan), and its evolutionary and genetic applications.</title>
        <authorList>
            <person name="Jiang W."/>
        </authorList>
    </citation>
    <scope>NUCLEOTIDE SEQUENCE [LARGE SCALE GENOMIC DNA]</scope>
    <source>
        <strain evidence="17">AG-KIZ</strain>
        <tissue evidence="17">Muscle</tissue>
    </source>
</reference>
<keyword evidence="12" id="KW-0325">Glycoprotein</keyword>
<evidence type="ECO:0000256" key="11">
    <source>
        <dbReference type="ARBA" id="ARBA00023170"/>
    </source>
</evidence>
<dbReference type="InterPro" id="IPR008365">
    <property type="entry name" value="Prostanoid_rcpt"/>
</dbReference>
<dbReference type="GO" id="GO:0007602">
    <property type="term" value="P:phototransduction"/>
    <property type="evidence" value="ECO:0007669"/>
    <property type="project" value="UniProtKB-KW"/>
</dbReference>
<dbReference type="InterPro" id="IPR017452">
    <property type="entry name" value="GPCR_Rhodpsn_7TM"/>
</dbReference>
<feature type="transmembrane region" description="Helical" evidence="15">
    <location>
        <begin position="240"/>
        <end position="263"/>
    </location>
</feature>
<dbReference type="PROSITE" id="PS50262">
    <property type="entry name" value="G_PROTEIN_RECEP_F1_2"/>
    <property type="match status" value="1"/>
</dbReference>
<evidence type="ECO:0000256" key="15">
    <source>
        <dbReference type="SAM" id="Phobius"/>
    </source>
</evidence>
<keyword evidence="2" id="KW-1003">Cell membrane</keyword>
<evidence type="ECO:0000256" key="9">
    <source>
        <dbReference type="ARBA" id="ARBA00023040"/>
    </source>
</evidence>
<sequence>MESITTTDLAMTVQPTIFPRVGYSILSYLMFINTLLSVFNNLLVIAVMLKNVHFLNAMNVIILSLAVSDLMIATCGSAIVTITNYEGSFFLGDAFCVFQGFAVNYFGLVSLCTLTLLAYERYYVVCKPMAGFKLNVRRSCQGLLFVWLYCLFWAVAPLLGWSSYGPEGVQTSCSLGWEERSWSNYSYLIVYTLLCFIFPTAVIVYCYSRVLMSMRKINNSIELQGGKNCLEDNERAVRMVLAMIISFFICWLPYTVISVVVVVNPEIYIPPLVATMPMYFAKTSPVYNPIIYFLTNKQFRESSLEILSCGRYISRDTAGVMMCSTQRSQSRDIPV</sequence>
<evidence type="ECO:0000313" key="17">
    <source>
        <dbReference type="EMBL" id="ROL43964.1"/>
    </source>
</evidence>
<dbReference type="InterPro" id="IPR050125">
    <property type="entry name" value="GPCR_opsins"/>
</dbReference>
<dbReference type="GO" id="GO:0004930">
    <property type="term" value="F:G protein-coupled receptor activity"/>
    <property type="evidence" value="ECO:0007669"/>
    <property type="project" value="UniProtKB-KW"/>
</dbReference>
<feature type="transmembrane region" description="Helical" evidence="15">
    <location>
        <begin position="102"/>
        <end position="122"/>
    </location>
</feature>
<dbReference type="Pfam" id="PF00001">
    <property type="entry name" value="7tm_1"/>
    <property type="match status" value="1"/>
</dbReference>
<evidence type="ECO:0000256" key="13">
    <source>
        <dbReference type="ARBA" id="ARBA00023224"/>
    </source>
</evidence>
<evidence type="ECO:0000259" key="16">
    <source>
        <dbReference type="PROSITE" id="PS50262"/>
    </source>
</evidence>
<protein>
    <submittedName>
        <fullName evidence="17">Opsin-VA</fullName>
    </submittedName>
</protein>
<dbReference type="Proteomes" id="UP000281406">
    <property type="component" value="Unassembled WGS sequence"/>
</dbReference>
<keyword evidence="6" id="KW-0681">Retinal protein</keyword>
<dbReference type="InterPro" id="IPR000276">
    <property type="entry name" value="GPCR_Rhodpsn"/>
</dbReference>
<dbReference type="EMBL" id="RJVU01047120">
    <property type="protein sequence ID" value="ROL43964.1"/>
    <property type="molecule type" value="Genomic_DNA"/>
</dbReference>
<dbReference type="GO" id="GO:0005886">
    <property type="term" value="C:plasma membrane"/>
    <property type="evidence" value="ECO:0007669"/>
    <property type="project" value="UniProtKB-SubCell"/>
</dbReference>
<keyword evidence="9 14" id="KW-0297">G-protein coupled receptor</keyword>
<feature type="domain" description="G-protein coupled receptors family 1 profile" evidence="16">
    <location>
        <begin position="40"/>
        <end position="292"/>
    </location>
</feature>
<comment type="subcellular location">
    <subcellularLocation>
        <location evidence="1">Cell membrane</location>
        <topology evidence="1">Multi-pass membrane protein</topology>
    </subcellularLocation>
</comment>
<evidence type="ECO:0000256" key="6">
    <source>
        <dbReference type="ARBA" id="ARBA00022925"/>
    </source>
</evidence>
<keyword evidence="8" id="KW-0157">Chromophore</keyword>
<keyword evidence="7 15" id="KW-1133">Transmembrane helix</keyword>
<feature type="transmembrane region" description="Helical" evidence="15">
    <location>
        <begin position="184"/>
        <end position="207"/>
    </location>
</feature>
<dbReference type="OrthoDB" id="2101615at2759"/>
<evidence type="ECO:0000256" key="8">
    <source>
        <dbReference type="ARBA" id="ARBA00022991"/>
    </source>
</evidence>
<feature type="transmembrane region" description="Helical" evidence="15">
    <location>
        <begin position="25"/>
        <end position="49"/>
    </location>
</feature>
<gene>
    <name evidence="17" type="ORF">DPX16_11996</name>
</gene>
<comment type="similarity">
    <text evidence="14">Belongs to the G-protein coupled receptor 1 family.</text>
</comment>
<keyword evidence="11 14" id="KW-0675">Receptor</keyword>
<dbReference type="PROSITE" id="PS00237">
    <property type="entry name" value="G_PROTEIN_RECEP_F1_1"/>
    <property type="match status" value="1"/>
</dbReference>
<dbReference type="AlphaFoldDB" id="A0A3N0YCY4"/>
<dbReference type="InterPro" id="IPR027430">
    <property type="entry name" value="Retinal_BS"/>
</dbReference>